<proteinExistence type="predicted"/>
<dbReference type="Gene3D" id="1.25.40.20">
    <property type="entry name" value="Ankyrin repeat-containing domain"/>
    <property type="match status" value="1"/>
</dbReference>
<feature type="coiled-coil region" evidence="1">
    <location>
        <begin position="64"/>
        <end position="91"/>
    </location>
</feature>
<dbReference type="Proteomes" id="UP000663860">
    <property type="component" value="Unassembled WGS sequence"/>
</dbReference>
<reference evidence="3" key="1">
    <citation type="submission" date="2021-02" db="EMBL/GenBank/DDBJ databases">
        <authorList>
            <person name="Nowell W R."/>
        </authorList>
    </citation>
    <scope>NUCLEOTIDE SEQUENCE</scope>
</reference>
<evidence type="ECO:0000256" key="1">
    <source>
        <dbReference type="SAM" id="Coils"/>
    </source>
</evidence>
<dbReference type="AlphaFoldDB" id="A0A818ZWA9"/>
<sequence length="453" mass="53796">MHSYYNSVEFQDITRTLTLLNGTANDNKIVQCLELLVRFHVQNQYVRLGKEFQLKQDHFQAIRKQLTDSEIQKVDNELETALNKFEQTSNKIQEILSLLYTRGARFECGPHEWGPYVLRNAFNCLERMYNKSNSVHCRENFDHLICIFKGLIISNPNVLKYYHGYTSNIVGSLLSIIFLQHLIYSYQLCTNINFYYYQSFVDLVLLSIRSILNDEKWLERYLLDVLRMIKLNKELIKYDRNIIIQTTQRELLKILLNEYLKKITAWNDDWSEHLFTRALNCFIKNDHIDTILMMYQQNQLFRKFFHVTNYIEANMNIMLGSRTGELLINQLIDEKSLNRCFTTRKCLFELLNKKQFQILKKIIKLSISVLNETDENGNDLLLYLCLEVHGCRHRFIQCLIEMGSNIQRINVFGQSFFDVIQLKQNQKLLKKLFEHEVIFIDNLTGKIKTSSHS</sequence>
<dbReference type="EMBL" id="CAJOBB010000886">
    <property type="protein sequence ID" value="CAF3770774.1"/>
    <property type="molecule type" value="Genomic_DNA"/>
</dbReference>
<dbReference type="InterPro" id="IPR036770">
    <property type="entry name" value="Ankyrin_rpt-contain_sf"/>
</dbReference>
<dbReference type="Proteomes" id="UP000663868">
    <property type="component" value="Unassembled WGS sequence"/>
</dbReference>
<accession>A0A818ZWA9</accession>
<comment type="caution">
    <text evidence="3">The sequence shown here is derived from an EMBL/GenBank/DDBJ whole genome shotgun (WGS) entry which is preliminary data.</text>
</comment>
<evidence type="ECO:0000313" key="2">
    <source>
        <dbReference type="EMBL" id="CAF1075750.1"/>
    </source>
</evidence>
<gene>
    <name evidence="2" type="ORF">IZO911_LOCUS21673</name>
    <name evidence="3" type="ORF">KXQ929_LOCUS15352</name>
</gene>
<organism evidence="3 4">
    <name type="scientific">Adineta steineri</name>
    <dbReference type="NCBI Taxonomy" id="433720"/>
    <lineage>
        <taxon>Eukaryota</taxon>
        <taxon>Metazoa</taxon>
        <taxon>Spiralia</taxon>
        <taxon>Gnathifera</taxon>
        <taxon>Rotifera</taxon>
        <taxon>Eurotatoria</taxon>
        <taxon>Bdelloidea</taxon>
        <taxon>Adinetida</taxon>
        <taxon>Adinetidae</taxon>
        <taxon>Adineta</taxon>
    </lineage>
</organism>
<name>A0A818ZWA9_9BILA</name>
<evidence type="ECO:0000313" key="4">
    <source>
        <dbReference type="Proteomes" id="UP000663868"/>
    </source>
</evidence>
<dbReference type="SUPFAM" id="SSF48403">
    <property type="entry name" value="Ankyrin repeat"/>
    <property type="match status" value="1"/>
</dbReference>
<keyword evidence="1" id="KW-0175">Coiled coil</keyword>
<evidence type="ECO:0000313" key="3">
    <source>
        <dbReference type="EMBL" id="CAF3770774.1"/>
    </source>
</evidence>
<protein>
    <submittedName>
        <fullName evidence="3">Uncharacterized protein</fullName>
    </submittedName>
</protein>
<dbReference type="EMBL" id="CAJNOE010000235">
    <property type="protein sequence ID" value="CAF1075750.1"/>
    <property type="molecule type" value="Genomic_DNA"/>
</dbReference>